<keyword evidence="2" id="KW-1133">Transmembrane helix</keyword>
<feature type="region of interest" description="Disordered" evidence="1">
    <location>
        <begin position="2044"/>
        <end position="2150"/>
    </location>
</feature>
<evidence type="ECO:0000313" key="3">
    <source>
        <dbReference type="EMBL" id="PFH38255.1"/>
    </source>
</evidence>
<dbReference type="SUPFAM" id="SSF141086">
    <property type="entry name" value="Agglutinin HPA-like"/>
    <property type="match status" value="1"/>
</dbReference>
<dbReference type="Proteomes" id="UP000224006">
    <property type="component" value="Chromosome I"/>
</dbReference>
<feature type="region of interest" description="Disordered" evidence="1">
    <location>
        <begin position="2162"/>
        <end position="2185"/>
    </location>
</feature>
<evidence type="ECO:0000256" key="2">
    <source>
        <dbReference type="SAM" id="Phobius"/>
    </source>
</evidence>
<feature type="compositionally biased region" description="Low complexity" evidence="1">
    <location>
        <begin position="2092"/>
        <end position="2101"/>
    </location>
</feature>
<name>A0A2A9MJV7_BESBE</name>
<keyword evidence="2" id="KW-0472">Membrane</keyword>
<evidence type="ECO:0000256" key="1">
    <source>
        <dbReference type="SAM" id="MobiDB-lite"/>
    </source>
</evidence>
<dbReference type="InterPro" id="IPR000884">
    <property type="entry name" value="TSP1_rpt"/>
</dbReference>
<dbReference type="InterPro" id="IPR037221">
    <property type="entry name" value="H-type_lectin_dom_sf"/>
</dbReference>
<accession>A0A2A9MJV7</accession>
<feature type="compositionally biased region" description="Basic and acidic residues" evidence="1">
    <location>
        <begin position="3111"/>
        <end position="3121"/>
    </location>
</feature>
<keyword evidence="4" id="KW-1185">Reference proteome</keyword>
<keyword evidence="2" id="KW-0812">Transmembrane</keyword>
<sequence length="3121" mass="339569">MGLLAVDDTINFAAPLHRTRRLFVATMALCKLSFSAVFLAFVVMNGLARQVQLGTTNLMSNKWTTVRFNEPMLKPLVFASPPTLTANNFAMVLIGSVNKSSFEARVYFPRCARLTTSSSESYPVHWLAVEATETGYYDYSTRQHVEWTAREYVISTAGGFAAGDLLSALFSAWQAHWGIPSVVLAVQNQREMMQEFYSEKEYANPVVVHGHNGGILTFSFSRQISYRAYFSVKVGIFLYVPSPHAAISGVNIRARRYDWKENEAAPLPELVMDGSQPSPFVAQWATRSETPLGVLLTQERLADGTNPVSLVAVHDCRNTASREAHEFEVTYAFTAEHVNGGPNCFWPSAKVPPLLTEPCKLACHALWSLYERSVWACQDVNACFEHALRSIKTVEAVREVDPSIAGHIATTCDFEIRDAVIMEQYQYHVKLSADDVAAGTVWSSSSQCSGDKSKVGIVGAFYAKHDVSLMTGSYCEVQDVAHEIRQICQGQQGSGCSLGEPQVTALSVLFTNLCFKPSEAELHLFFSCDYDTMARFECKLYKSQRYNPESGTCSCPSDMTACSLDEAKARDSWFHNLSPSHRYILSGQIRLDPVEKVFQAYNAVDYASNVAGKDLCTMSNTVSVCKNLRPYTATHLNMGADCYKESSKSQYCTMPCLEAWSAFMASEMPLSTHDYLRMFEVFWHSYTFPSLPKGTSSEFLEQIRNCRFSPRPTSAPMDQYEDEISVPVPSSGSISVDINCSNGLRRDVIQALVGPKTLITRNVEVLGCRYEDVTDTVRAACDEARSTGTTACVIDTSLLTPSAILCYSSEVVLAVRSNCVPDPSLKPDFECEPYLVTGRINTNGTACTCPNNADPCTITESRLSDSWWKTLPTGSIVSLANAVIWAAPPGTSLYGFTNTDAHRDICAPDPFHYVLCKDPNCREAFAIDMHASSADDRECQEACAALVVSGCATAQSKWLCVARALSKCYTPNTESMTCQIDMSPYTFSAADGTCRCTGMGSPCTVDEAEVTRPDWIESFQALGVGDREGVVVAKNFRALWIGDPDKWKYEAGVNKGAGCVANPWIAGVFCGVKLAIKPPARGDAAPLCAEAVTDDPAKATSSACRVHCASVFKECKQIVSQGSPIYSVALQCFEAAAAAHPTLMFCSYQIAPEDPDAGKATLDAGWTVATTEWVRVTFGADFSEPPVVIVGVPRTIDPYYKTVIRNVSTTSFEVKLHRDNCTLAKTQSRSAAVSWMALPEGRYLTSNVRNPVKAVKLQLSTFAPTSMSLTFRNLKSPEDIVAVAQIQSVDPATTATEGLGVIVSVVESDHVEISLVANKSVDISSVTVGLLVMGKQDTELAAGLPPLLNRFRLHTFRVRKGAYSASHIFGKDVPFAGPNMPYIFSTTIITRSTDQVFQVSDQVVITRRPTTDPFTWSALLWKAICEPTRHFKAIPDSADLEVVGFYIEANSAEPTPSTPELGDICSLFSAQSFVTTLKQNCVNLCNDGKPSSVVEHCEQKCRPVVDPEGLEACKQGCAENIEDEFQKCASQCQDADSLACITSCEDVMANQCRSASSKDAMNCVLYGLPVTELEACVFNEAYTSDQTPIPELPEAEEDMPNQSYADCFVLDMRQGYDRFIGWDSRTATCKCPNDFAACTSAAVDAGHHWRTELLRPDGLCAAQGDAAFMALAQRFRSTTGNLCELAKIGSRITWEDNTLPAYPDQDVNTEDSVVRSGEYECRNSWFYVFCPADATSTTTVAPTVTKEEITLKTAIVGEWGEWSPCSGTCISSSWTPKRMRKRQVLAQLPTSATPDLWEMEDCLGLPICGTACWDSDWTEWGDCAEYTVDLKAGAELYRRQVKHIFSYSAAACGNDKFVRYEKCEEEMAEVYEDVSAMDTTTSRGAGHHRGVYDGPDGRLPFPASPTRASSSLIPSAEQLSFFVDSADPYAKLTQARMGFMDRRRSRSRSVSVEDGSGAAVAQPEGVKHREPGANRRHSEEPPDGHNEPGRRRGETETNVARPAVGRGGRSQEAPGRVAYQVDSGNNEGLLAAIETVASPDKLHGGGLGAGAASESEKEVDTARSHEELERAAPLVSDERQEDKGESSRNAETEIASHAAAAPWDAGHGNVAMGTELPKGMTEPAPAGEPVEPKKAQASGGPLTAPAADDTVATGSETAAFVGRASRGRKRARTDNSSTRTRRGTRAARAGVVPVCSAVSAWSGCDSPCAIHQGTAARRYRLALPGLNNARYCTLPALDDKHLCPDLQACEYPKIDCSMVTAGRQTEEDATECQIVCKATFASCKTMMTGTVARYTSIEHCVLVRFAEHQSYPGQCQLTTEVQGGASHPQDTKCFPSSTRRRVASGEFPFIFQLPVSKRSAVSSDEPQNNSADATPSLVSMGTFAAPTSGVVNPLSPSWSASSTTAFIDSCECFDPDHEPCTAPEARDAAYNFLYPALTYPLCAATTSGEKAFFTRDELTGRADASTYFALKGMQRIHCPIPMYRALIEGKDSKVVNVVTFSKFESKEELNNFCEKGLEVWDRRASNSIRDGPIIPRCEAASSVTGDDNLNGVCQRRCIQSRTYCSARSETVTELASCVKDQLISLGFHETCTTPEVLAPGRGIIMCKRKLHNCVYTEWTEWSECSPSCFDWAEGLVPTRVRSRNLVADDDVNPEQCRNGSRQGTVQTEECTKVPVCHGSEDVDIEGIPVVEPKPEPVVPAWSDTRADAGEEVEERDGDHAATTAVKCFLANMSDLLYEAVRGYDEAYRACKCPQGRKPCTRAEAMATLDNWTKDVEAACERGRSGAIVLMDGDRFFCATGSFGKEQAPLSEAACGTSEYDYVLCEGDRPWEEHTVTRWIVCLLLGLTLGIAVVLCCLQYSGDLQKLVGLAGSYPRLVQELVALETREKENAKRGPEALDTWSLSSRSASLIGDLGRERAAAFSARVDSQATELLLGEEEGRGTASETQAERRDSAVSFMGGRPSSRGFSRPRRRSTQLGGASRTPRASLVASRGLGKLTGLGSGAQSIGSAERSPSTSRVFLEDLDTVGSLYSRAVLNDESETLTMLPHPRRRSEGSRSESIYPSGQANIEGRRRRTTLGARASGFLSGASSRKGSTGGREGEIKPSQGDARSKDSDDDAK</sequence>
<dbReference type="Gene3D" id="2.60.40.2080">
    <property type="match status" value="1"/>
</dbReference>
<feature type="compositionally biased region" description="Low complexity" evidence="1">
    <location>
        <begin position="2957"/>
        <end position="2968"/>
    </location>
</feature>
<comment type="caution">
    <text evidence="3">The sequence shown here is derived from an EMBL/GenBank/DDBJ whole genome shotgun (WGS) entry which is preliminary data.</text>
</comment>
<organism evidence="3 4">
    <name type="scientific">Besnoitia besnoiti</name>
    <name type="common">Apicomplexan protozoan</name>
    <dbReference type="NCBI Taxonomy" id="94643"/>
    <lineage>
        <taxon>Eukaryota</taxon>
        <taxon>Sar</taxon>
        <taxon>Alveolata</taxon>
        <taxon>Apicomplexa</taxon>
        <taxon>Conoidasida</taxon>
        <taxon>Coccidia</taxon>
        <taxon>Eucoccidiorida</taxon>
        <taxon>Eimeriorina</taxon>
        <taxon>Sarcocystidae</taxon>
        <taxon>Besnoitia</taxon>
    </lineage>
</organism>
<dbReference type="VEuPathDB" id="ToxoDB:BESB_005960"/>
<dbReference type="GeneID" id="40305659"/>
<feature type="region of interest" description="Disordered" evidence="1">
    <location>
        <begin position="1879"/>
        <end position="1910"/>
    </location>
</feature>
<feature type="compositionally biased region" description="Basic and acidic residues" evidence="1">
    <location>
        <begin position="2054"/>
        <end position="2091"/>
    </location>
</feature>
<dbReference type="PROSITE" id="PS50092">
    <property type="entry name" value="TSP1"/>
    <property type="match status" value="2"/>
</dbReference>
<gene>
    <name evidence="3" type="ORF">BESB_005960</name>
</gene>
<dbReference type="OrthoDB" id="347314at2759"/>
<feature type="compositionally biased region" description="Basic and acidic residues" evidence="1">
    <location>
        <begin position="1965"/>
        <end position="1995"/>
    </location>
</feature>
<dbReference type="SMART" id="SM00209">
    <property type="entry name" value="TSP1"/>
    <property type="match status" value="3"/>
</dbReference>
<dbReference type="STRING" id="94643.A0A2A9MJV7"/>
<evidence type="ECO:0000313" key="4">
    <source>
        <dbReference type="Proteomes" id="UP000224006"/>
    </source>
</evidence>
<dbReference type="RefSeq" id="XP_029222264.1">
    <property type="nucleotide sequence ID" value="XM_029359351.1"/>
</dbReference>
<reference evidence="3 4" key="1">
    <citation type="submission" date="2017-09" db="EMBL/GenBank/DDBJ databases">
        <title>Genome sequencing of Besnoitia besnoiti strain Bb-Ger1.</title>
        <authorList>
            <person name="Schares G."/>
            <person name="Venepally P."/>
            <person name="Lorenzi H.A."/>
        </authorList>
    </citation>
    <scope>NUCLEOTIDE SEQUENCE [LARGE SCALE GENOMIC DNA]</scope>
    <source>
        <strain evidence="3 4">Bb-Ger1</strain>
    </source>
</reference>
<feature type="region of interest" description="Disordered" evidence="1">
    <location>
        <begin position="2935"/>
        <end position="2993"/>
    </location>
</feature>
<dbReference type="EMBL" id="NWUJ01000001">
    <property type="protein sequence ID" value="PFH38255.1"/>
    <property type="molecule type" value="Genomic_DNA"/>
</dbReference>
<proteinExistence type="predicted"/>
<feature type="region of interest" description="Disordered" evidence="1">
    <location>
        <begin position="1940"/>
        <end position="2015"/>
    </location>
</feature>
<feature type="transmembrane region" description="Helical" evidence="2">
    <location>
        <begin position="22"/>
        <end position="44"/>
    </location>
</feature>
<dbReference type="KEGG" id="bbes:BESB_005960"/>
<protein>
    <submittedName>
        <fullName evidence="3">Microneme protein MIC15</fullName>
    </submittedName>
</protein>
<feature type="region of interest" description="Disordered" evidence="1">
    <location>
        <begin position="3043"/>
        <end position="3121"/>
    </location>
</feature>